<feature type="transmembrane region" description="Helical" evidence="6">
    <location>
        <begin position="182"/>
        <end position="204"/>
    </location>
</feature>
<dbReference type="InterPro" id="IPR051784">
    <property type="entry name" value="Nod_factor_ABC_transporter"/>
</dbReference>
<proteinExistence type="inferred from homology"/>
<dbReference type="PANTHER" id="PTHR43229:SF2">
    <property type="entry name" value="NODULATION PROTEIN J"/>
    <property type="match status" value="1"/>
</dbReference>
<evidence type="ECO:0000313" key="8">
    <source>
        <dbReference type="EMBL" id="GHG62811.1"/>
    </source>
</evidence>
<dbReference type="PROSITE" id="PS51012">
    <property type="entry name" value="ABC_TM2"/>
    <property type="match status" value="1"/>
</dbReference>
<keyword evidence="3 6" id="KW-1133">Transmembrane helix</keyword>
<evidence type="ECO:0000256" key="6">
    <source>
        <dbReference type="RuleBase" id="RU361157"/>
    </source>
</evidence>
<feature type="transmembrane region" description="Helical" evidence="6">
    <location>
        <begin position="25"/>
        <end position="47"/>
    </location>
</feature>
<feature type="transmembrane region" description="Helical" evidence="6">
    <location>
        <begin position="109"/>
        <end position="134"/>
    </location>
</feature>
<evidence type="ECO:0000313" key="9">
    <source>
        <dbReference type="Proteomes" id="UP000619355"/>
    </source>
</evidence>
<comment type="subcellular location">
    <subcellularLocation>
        <location evidence="6">Cell membrane</location>
        <topology evidence="6">Multi-pass membrane protein</topology>
    </subcellularLocation>
    <subcellularLocation>
        <location evidence="1">Membrane</location>
        <topology evidence="1">Multi-pass membrane protein</topology>
    </subcellularLocation>
</comment>
<feature type="transmembrane region" description="Helical" evidence="6">
    <location>
        <begin position="233"/>
        <end position="250"/>
    </location>
</feature>
<dbReference type="Proteomes" id="UP000619355">
    <property type="component" value="Unassembled WGS sequence"/>
</dbReference>
<keyword evidence="6" id="KW-0813">Transport</keyword>
<keyword evidence="5" id="KW-0046">Antibiotic resistance</keyword>
<dbReference type="PANTHER" id="PTHR43229">
    <property type="entry name" value="NODULATION PROTEIN J"/>
    <property type="match status" value="1"/>
</dbReference>
<dbReference type="Pfam" id="PF01061">
    <property type="entry name" value="ABC2_membrane"/>
    <property type="match status" value="1"/>
</dbReference>
<dbReference type="InterPro" id="IPR000412">
    <property type="entry name" value="ABC_2_transport"/>
</dbReference>
<evidence type="ECO:0000256" key="5">
    <source>
        <dbReference type="ARBA" id="ARBA00023251"/>
    </source>
</evidence>
<dbReference type="EMBL" id="BNBF01000018">
    <property type="protein sequence ID" value="GHG62811.1"/>
    <property type="molecule type" value="Genomic_DNA"/>
</dbReference>
<dbReference type="RefSeq" id="WP_189984723.1">
    <property type="nucleotide sequence ID" value="NZ_BNBF01000018.1"/>
</dbReference>
<dbReference type="GO" id="GO:0043190">
    <property type="term" value="C:ATP-binding cassette (ABC) transporter complex"/>
    <property type="evidence" value="ECO:0007669"/>
    <property type="project" value="InterPro"/>
</dbReference>
<reference evidence="9" key="1">
    <citation type="journal article" date="2019" name="Int. J. Syst. Evol. Microbiol.">
        <title>The Global Catalogue of Microorganisms (GCM) 10K type strain sequencing project: providing services to taxonomists for standard genome sequencing and annotation.</title>
        <authorList>
            <consortium name="The Broad Institute Genomics Platform"/>
            <consortium name="The Broad Institute Genome Sequencing Center for Infectious Disease"/>
            <person name="Wu L."/>
            <person name="Ma J."/>
        </authorList>
    </citation>
    <scope>NUCLEOTIDE SEQUENCE [LARGE SCALE GENOMIC DNA]</scope>
    <source>
        <strain evidence="9">JCM 4253</strain>
    </source>
</reference>
<evidence type="ECO:0000256" key="1">
    <source>
        <dbReference type="ARBA" id="ARBA00004141"/>
    </source>
</evidence>
<feature type="domain" description="ABC transmembrane type-2" evidence="7">
    <location>
        <begin position="27"/>
        <end position="258"/>
    </location>
</feature>
<keyword evidence="4 6" id="KW-0472">Membrane</keyword>
<evidence type="ECO:0000256" key="2">
    <source>
        <dbReference type="ARBA" id="ARBA00022692"/>
    </source>
</evidence>
<dbReference type="InterPro" id="IPR047817">
    <property type="entry name" value="ABC2_TM_bact-type"/>
</dbReference>
<protein>
    <recommendedName>
        <fullName evidence="6">Transport permease protein</fullName>
    </recommendedName>
</protein>
<sequence length="271" mass="28574">MSSVSYALTDSMTMLRRNLRHLTRYPIMIIAYVGQPVFILLVMVGLFGKTLGGGISGVGSGDYVDYVAPAMILITVNYGCTTTAMNVSNDMTAGIMDRFRTMAVARSSILAGHVLEALIRTLVSVAVVIGLAVALGFRPDATPVEWLAAAGVTALLTLALTWLVTAFALATKSLEGANSLTLPLQFLPFISSAFVPTGSMPVGVEQFARYQPLTPVINTLRGLLEGTSIGSDGWLALAWCVALAAIGYFWSKSCFNRQSTAPAAATAPAAK</sequence>
<comment type="similarity">
    <text evidence="6">Belongs to the ABC-2 integral membrane protein family.</text>
</comment>
<keyword evidence="9" id="KW-1185">Reference proteome</keyword>
<organism evidence="8 9">
    <name type="scientific">Streptomyces capoamus</name>
    <dbReference type="NCBI Taxonomy" id="68183"/>
    <lineage>
        <taxon>Bacteria</taxon>
        <taxon>Bacillati</taxon>
        <taxon>Actinomycetota</taxon>
        <taxon>Actinomycetes</taxon>
        <taxon>Kitasatosporales</taxon>
        <taxon>Streptomycetaceae</taxon>
        <taxon>Streptomyces</taxon>
    </lineage>
</organism>
<dbReference type="GO" id="GO:0140359">
    <property type="term" value="F:ABC-type transporter activity"/>
    <property type="evidence" value="ECO:0007669"/>
    <property type="project" value="InterPro"/>
</dbReference>
<evidence type="ECO:0000259" key="7">
    <source>
        <dbReference type="PROSITE" id="PS51012"/>
    </source>
</evidence>
<dbReference type="GO" id="GO:0046677">
    <property type="term" value="P:response to antibiotic"/>
    <property type="evidence" value="ECO:0007669"/>
    <property type="project" value="UniProtKB-KW"/>
</dbReference>
<feature type="transmembrane region" description="Helical" evidence="6">
    <location>
        <begin position="146"/>
        <end position="170"/>
    </location>
</feature>
<keyword evidence="2 6" id="KW-0812">Transmembrane</keyword>
<comment type="caution">
    <text evidence="8">The sequence shown here is derived from an EMBL/GenBank/DDBJ whole genome shotgun (WGS) entry which is preliminary data.</text>
</comment>
<evidence type="ECO:0000256" key="4">
    <source>
        <dbReference type="ARBA" id="ARBA00023136"/>
    </source>
</evidence>
<feature type="transmembrane region" description="Helical" evidence="6">
    <location>
        <begin position="67"/>
        <end position="88"/>
    </location>
</feature>
<evidence type="ECO:0000256" key="3">
    <source>
        <dbReference type="ARBA" id="ARBA00022989"/>
    </source>
</evidence>
<name>A0A919EZX4_9ACTN</name>
<dbReference type="AlphaFoldDB" id="A0A919EZX4"/>
<accession>A0A919EZX4</accession>
<gene>
    <name evidence="8" type="ORF">GCM10018980_52880</name>
</gene>
<dbReference type="InterPro" id="IPR013525">
    <property type="entry name" value="ABC2_TM"/>
</dbReference>
<dbReference type="PIRSF" id="PIRSF006648">
    <property type="entry name" value="DrrB"/>
    <property type="match status" value="1"/>
</dbReference>
<keyword evidence="6" id="KW-1003">Cell membrane</keyword>